<dbReference type="Proteomes" id="UP000335636">
    <property type="component" value="Unassembled WGS sequence"/>
</dbReference>
<dbReference type="InterPro" id="IPR031330">
    <property type="entry name" value="Gly_Hdrlase_35_cat"/>
</dbReference>
<feature type="transmembrane region" description="Helical" evidence="2">
    <location>
        <begin position="53"/>
        <end position="71"/>
    </location>
</feature>
<keyword evidence="2" id="KW-0812">Transmembrane</keyword>
<dbReference type="Pfam" id="PF01301">
    <property type="entry name" value="Glyco_hydro_35"/>
    <property type="match status" value="1"/>
</dbReference>
<dbReference type="Gene3D" id="3.20.20.80">
    <property type="entry name" value="Glycosidases"/>
    <property type="match status" value="1"/>
</dbReference>
<evidence type="ECO:0000313" key="5">
    <source>
        <dbReference type="EMBL" id="VTJ87315.1"/>
    </source>
</evidence>
<comment type="similarity">
    <text evidence="1">Belongs to the glycosyl hydrolase 35 family.</text>
</comment>
<gene>
    <name evidence="4" type="ORF">GHT09_010171</name>
    <name evidence="5" type="ORF">MONAX_5E017373</name>
</gene>
<reference evidence="5 6" key="1">
    <citation type="submission" date="2019-04" db="EMBL/GenBank/DDBJ databases">
        <authorList>
            <person name="Alioto T."/>
            <person name="Alioto T."/>
        </authorList>
    </citation>
    <scope>NUCLEOTIDE SEQUENCE [LARGE SCALE GENOMIC DNA]</scope>
</reference>
<evidence type="ECO:0000259" key="3">
    <source>
        <dbReference type="Pfam" id="PF01301"/>
    </source>
</evidence>
<keyword evidence="6" id="KW-1185">Reference proteome</keyword>
<name>A0A5E4CZQ6_MARMO</name>
<accession>A0A5E4CZQ6</accession>
<dbReference type="EMBL" id="CABDUW010002568">
    <property type="protein sequence ID" value="VTJ87315.1"/>
    <property type="molecule type" value="Genomic_DNA"/>
</dbReference>
<proteinExistence type="inferred from homology"/>
<reference evidence="4" key="2">
    <citation type="submission" date="2020-08" db="EMBL/GenBank/DDBJ databases">
        <authorList>
            <person name="Shumante A."/>
            <person name="Zimin A.V."/>
            <person name="Puiu D."/>
            <person name="Salzberg S.L."/>
        </authorList>
    </citation>
    <scope>NUCLEOTIDE SEQUENCE</scope>
    <source>
        <strain evidence="4">WC2-LM</strain>
        <tissue evidence="4">Liver</tissue>
    </source>
</reference>
<keyword evidence="2" id="KW-1133">Transmembrane helix</keyword>
<feature type="domain" description="Glycoside hydrolase 35 catalytic" evidence="3">
    <location>
        <begin position="54"/>
        <end position="95"/>
    </location>
</feature>
<dbReference type="GO" id="GO:0005975">
    <property type="term" value="P:carbohydrate metabolic process"/>
    <property type="evidence" value="ECO:0007669"/>
    <property type="project" value="InterPro"/>
</dbReference>
<evidence type="ECO:0000256" key="1">
    <source>
        <dbReference type="ARBA" id="ARBA00009809"/>
    </source>
</evidence>
<dbReference type="PANTHER" id="PTHR23421">
    <property type="entry name" value="BETA-GALACTOSIDASE RELATED"/>
    <property type="match status" value="1"/>
</dbReference>
<evidence type="ECO:0000256" key="2">
    <source>
        <dbReference type="SAM" id="Phobius"/>
    </source>
</evidence>
<protein>
    <recommendedName>
        <fullName evidence="3">Glycoside hydrolase 35 catalytic domain-containing protein</fullName>
    </recommendedName>
</protein>
<dbReference type="EMBL" id="WJEC01008245">
    <property type="protein sequence ID" value="KAF7463210.1"/>
    <property type="molecule type" value="Genomic_DNA"/>
</dbReference>
<evidence type="ECO:0000313" key="4">
    <source>
        <dbReference type="EMBL" id="KAF7463210.1"/>
    </source>
</evidence>
<evidence type="ECO:0000313" key="6">
    <source>
        <dbReference type="Proteomes" id="UP000335636"/>
    </source>
</evidence>
<dbReference type="SUPFAM" id="SSF51445">
    <property type="entry name" value="(Trans)glycosidases"/>
    <property type="match status" value="1"/>
</dbReference>
<dbReference type="InterPro" id="IPR017853">
    <property type="entry name" value="GH"/>
</dbReference>
<keyword evidence="2" id="KW-0472">Membrane</keyword>
<dbReference type="Proteomes" id="UP000662637">
    <property type="component" value="Unassembled WGS sequence"/>
</dbReference>
<dbReference type="InterPro" id="IPR001944">
    <property type="entry name" value="Glycoside_Hdrlase_35"/>
</dbReference>
<organism evidence="5 6">
    <name type="scientific">Marmota monax</name>
    <name type="common">Woodchuck</name>
    <dbReference type="NCBI Taxonomy" id="9995"/>
    <lineage>
        <taxon>Eukaryota</taxon>
        <taxon>Metazoa</taxon>
        <taxon>Chordata</taxon>
        <taxon>Craniata</taxon>
        <taxon>Vertebrata</taxon>
        <taxon>Euteleostomi</taxon>
        <taxon>Mammalia</taxon>
        <taxon>Eutheria</taxon>
        <taxon>Euarchontoglires</taxon>
        <taxon>Glires</taxon>
        <taxon>Rodentia</taxon>
        <taxon>Sciuromorpha</taxon>
        <taxon>Sciuridae</taxon>
        <taxon>Xerinae</taxon>
        <taxon>Marmotini</taxon>
        <taxon>Marmota</taxon>
    </lineage>
</organism>
<sequence length="95" mass="11452">MTTWSLRRRPGRTLGLLLLVILSFLVIRRLEWSTLIPAWLRHRQLGLHMKGQHFMLEDSIFWIFGGSIHYFRVPREYWRDRLLKMRACGLNTLTT</sequence>
<dbReference type="GO" id="GO:0004553">
    <property type="term" value="F:hydrolase activity, hydrolyzing O-glycosyl compounds"/>
    <property type="evidence" value="ECO:0007669"/>
    <property type="project" value="InterPro"/>
</dbReference>
<dbReference type="AlphaFoldDB" id="A0A5E4CZQ6"/>